<evidence type="ECO:0000313" key="1">
    <source>
        <dbReference type="EMBL" id="CAI9964957.1"/>
    </source>
</evidence>
<comment type="caution">
    <text evidence="1">The sequence shown here is derived from an EMBL/GenBank/DDBJ whole genome shotgun (WGS) entry which is preliminary data.</text>
</comment>
<dbReference type="EMBL" id="CAXDID020000095">
    <property type="protein sequence ID" value="CAL6024378.1"/>
    <property type="molecule type" value="Genomic_DNA"/>
</dbReference>
<accession>A0AA86QXA9</accession>
<name>A0AA86QXA9_9EUKA</name>
<dbReference type="AlphaFoldDB" id="A0AA86QXA9"/>
<keyword evidence="3" id="KW-1185">Reference proteome</keyword>
<dbReference type="Proteomes" id="UP001642409">
    <property type="component" value="Unassembled WGS sequence"/>
</dbReference>
<protein>
    <submittedName>
        <fullName evidence="2">Hypothetical_protein</fullName>
    </submittedName>
</protein>
<evidence type="ECO:0000313" key="3">
    <source>
        <dbReference type="Proteomes" id="UP001642409"/>
    </source>
</evidence>
<evidence type="ECO:0000313" key="2">
    <source>
        <dbReference type="EMBL" id="CAL6024378.1"/>
    </source>
</evidence>
<reference evidence="1" key="1">
    <citation type="submission" date="2023-06" db="EMBL/GenBank/DDBJ databases">
        <authorList>
            <person name="Kurt Z."/>
        </authorList>
    </citation>
    <scope>NUCLEOTIDE SEQUENCE</scope>
</reference>
<dbReference type="EMBL" id="CATOUU010000983">
    <property type="protein sequence ID" value="CAI9964957.1"/>
    <property type="molecule type" value="Genomic_DNA"/>
</dbReference>
<proteinExistence type="predicted"/>
<reference evidence="2 3" key="2">
    <citation type="submission" date="2024-07" db="EMBL/GenBank/DDBJ databases">
        <authorList>
            <person name="Akdeniz Z."/>
        </authorList>
    </citation>
    <scope>NUCLEOTIDE SEQUENCE [LARGE SCALE GENOMIC DNA]</scope>
</reference>
<organism evidence="1">
    <name type="scientific">Hexamita inflata</name>
    <dbReference type="NCBI Taxonomy" id="28002"/>
    <lineage>
        <taxon>Eukaryota</taxon>
        <taxon>Metamonada</taxon>
        <taxon>Diplomonadida</taxon>
        <taxon>Hexamitidae</taxon>
        <taxon>Hexamitinae</taxon>
        <taxon>Hexamita</taxon>
    </lineage>
</organism>
<sequence>MQYMLKIIKKSEQGKREFKLQQTQNKLLYAESQRMSSEQETYISKLKQQIDNDTQYLLYWQQISQLELNDLALEHWKQGCNIIERFRDLFSHNDMIWKVKQIQRLQSILIDPNPKYTFQTS</sequence>
<gene>
    <name evidence="2" type="ORF">HINF_LOCUS29589</name>
    <name evidence="1" type="ORF">HINF_LOCUS52602</name>
</gene>